<dbReference type="SUPFAM" id="SSF49265">
    <property type="entry name" value="Fibronectin type III"/>
    <property type="match status" value="1"/>
</dbReference>
<protein>
    <recommendedName>
        <fullName evidence="2">Fibronectin type-III domain-containing protein</fullName>
    </recommendedName>
</protein>
<dbReference type="Pfam" id="PF09603">
    <property type="entry name" value="Fib_succ_major"/>
    <property type="match status" value="1"/>
</dbReference>
<dbReference type="NCBIfam" id="TIGR02145">
    <property type="entry name" value="Fib_succ_major"/>
    <property type="match status" value="1"/>
</dbReference>
<evidence type="ECO:0000313" key="4">
    <source>
        <dbReference type="Proteomes" id="UP000248079"/>
    </source>
</evidence>
<evidence type="ECO:0000259" key="2">
    <source>
        <dbReference type="PROSITE" id="PS50853"/>
    </source>
</evidence>
<accession>A0A2V4A0Z5</accession>
<proteinExistence type="predicted"/>
<feature type="domain" description="Fibronectin type-III" evidence="2">
    <location>
        <begin position="131"/>
        <end position="230"/>
    </location>
</feature>
<feature type="chain" id="PRO_5016023067" description="Fibronectin type-III domain-containing protein" evidence="1">
    <location>
        <begin position="26"/>
        <end position="453"/>
    </location>
</feature>
<dbReference type="EMBL" id="QFLI01000004">
    <property type="protein sequence ID" value="PXY00990.1"/>
    <property type="molecule type" value="Genomic_DNA"/>
</dbReference>
<name>A0A2V4A0Z5_9BACT</name>
<comment type="caution">
    <text evidence="3">The sequence shown here is derived from an EMBL/GenBank/DDBJ whole genome shotgun (WGS) entry which is preliminary data.</text>
</comment>
<keyword evidence="4" id="KW-1185">Reference proteome</keyword>
<dbReference type="PROSITE" id="PS50853">
    <property type="entry name" value="FN3"/>
    <property type="match status" value="2"/>
</dbReference>
<dbReference type="OrthoDB" id="9805760at2"/>
<evidence type="ECO:0000313" key="3">
    <source>
        <dbReference type="EMBL" id="PXY00990.1"/>
    </source>
</evidence>
<reference evidence="3 4" key="1">
    <citation type="submission" date="2018-05" db="EMBL/GenBank/DDBJ databases">
        <title>Marinifilum breve JC075T sp. nov., a marine bacterium isolated from Yongle Blue Hole in the South China Sea.</title>
        <authorList>
            <person name="Fu T."/>
        </authorList>
    </citation>
    <scope>NUCLEOTIDE SEQUENCE [LARGE SCALE GENOMIC DNA]</scope>
    <source>
        <strain evidence="3 4">JC075</strain>
    </source>
</reference>
<dbReference type="InterPro" id="IPR013783">
    <property type="entry name" value="Ig-like_fold"/>
</dbReference>
<feature type="domain" description="Fibronectin type-III" evidence="2">
    <location>
        <begin position="35"/>
        <end position="130"/>
    </location>
</feature>
<feature type="signal peptide" evidence="1">
    <location>
        <begin position="1"/>
        <end position="25"/>
    </location>
</feature>
<dbReference type="Gene3D" id="2.60.40.10">
    <property type="entry name" value="Immunoglobulins"/>
    <property type="match status" value="2"/>
</dbReference>
<dbReference type="CDD" id="cd00063">
    <property type="entry name" value="FN3"/>
    <property type="match status" value="2"/>
</dbReference>
<dbReference type="Proteomes" id="UP000248079">
    <property type="component" value="Unassembled WGS sequence"/>
</dbReference>
<dbReference type="PROSITE" id="PS51257">
    <property type="entry name" value="PROKAR_LIPOPROTEIN"/>
    <property type="match status" value="1"/>
</dbReference>
<dbReference type="InterPro" id="IPR011871">
    <property type="entry name" value="Fib_succ_major"/>
</dbReference>
<dbReference type="InterPro" id="IPR003961">
    <property type="entry name" value="FN3_dom"/>
</dbReference>
<keyword evidence="1" id="KW-0732">Signal</keyword>
<evidence type="ECO:0000256" key="1">
    <source>
        <dbReference type="SAM" id="SignalP"/>
    </source>
</evidence>
<organism evidence="3 4">
    <name type="scientific">Marinifilum breve</name>
    <dbReference type="NCBI Taxonomy" id="2184082"/>
    <lineage>
        <taxon>Bacteria</taxon>
        <taxon>Pseudomonadati</taxon>
        <taxon>Bacteroidota</taxon>
        <taxon>Bacteroidia</taxon>
        <taxon>Marinilabiliales</taxon>
        <taxon>Marinifilaceae</taxon>
    </lineage>
</organism>
<gene>
    <name evidence="3" type="ORF">DF185_10035</name>
</gene>
<dbReference type="AlphaFoldDB" id="A0A2V4A0Z5"/>
<dbReference type="SMART" id="SM00060">
    <property type="entry name" value="FN3"/>
    <property type="match status" value="2"/>
</dbReference>
<dbReference type="InterPro" id="IPR036116">
    <property type="entry name" value="FN3_sf"/>
</dbReference>
<sequence>MLIFMKNLLKVALVSLGMVSMVSCSDDDKNEMPTTPGIETNFVNAEGVATDVTLTWNKSEDPDGDEVTYDVYIGESETLTDADIKSKAQKTNSYKANLKGHTQYFWKVVAYDTEGGVAEGDVNKFTTVNAVPAKPEITGQVEELVSDDLTMIVKWSTSEDADGDAVVYDLYVTKNDEFADADLVKADIVGTEYRITALEGYTDYKIKVVSKDEFGGKIDSDIVEYTTQMIDGEIYVREGTFVDSRDNHEYKTVEINGTTWLAENFAYLPFFTDPDADEKKCSVYGKPIVGAIGQSDFVMPTIEEAKAHENYAKYGVMYSAAILDDIAPEGWHVATDEEWQELEKLSGMLESDAEFTGYRGNTLHKFLSTDAGWTNEPAPTDEFKLNIKPGGYNKVLEDKGEGAYTYFWTNSSMQNMFGKKYWNRAFSGTKTGVNRGNTKSSTYRMYVRLVKDK</sequence>